<evidence type="ECO:0000256" key="10">
    <source>
        <dbReference type="RuleBase" id="RU366056"/>
    </source>
</evidence>
<evidence type="ECO:0000256" key="7">
    <source>
        <dbReference type="ARBA" id="ARBA00022989"/>
    </source>
</evidence>
<feature type="transmembrane region" description="Helical" evidence="10">
    <location>
        <begin position="180"/>
        <end position="197"/>
    </location>
</feature>
<proteinExistence type="inferred from homology"/>
<comment type="similarity">
    <text evidence="3 10">Belongs to the PIGX family.</text>
</comment>
<evidence type="ECO:0000256" key="5">
    <source>
        <dbReference type="ARBA" id="ARBA00022692"/>
    </source>
</evidence>
<evidence type="ECO:0000313" key="11">
    <source>
        <dbReference type="EMBL" id="KZS99336.1"/>
    </source>
</evidence>
<dbReference type="Pfam" id="PF08320">
    <property type="entry name" value="PIG-X"/>
    <property type="match status" value="1"/>
</dbReference>
<accession>A0A165ANB9</accession>
<dbReference type="EMBL" id="KV419394">
    <property type="protein sequence ID" value="KZS99336.1"/>
    <property type="molecule type" value="Genomic_DNA"/>
</dbReference>
<dbReference type="AlphaFoldDB" id="A0A165ANB9"/>
<dbReference type="OrthoDB" id="5546453at2759"/>
<evidence type="ECO:0000313" key="12">
    <source>
        <dbReference type="Proteomes" id="UP000076722"/>
    </source>
</evidence>
<reference evidence="11 12" key="1">
    <citation type="journal article" date="2016" name="Mol. Biol. Evol.">
        <title>Comparative Genomics of Early-Diverging Mushroom-Forming Fungi Provides Insights into the Origins of Lignocellulose Decay Capabilities.</title>
        <authorList>
            <person name="Nagy L.G."/>
            <person name="Riley R."/>
            <person name="Tritt A."/>
            <person name="Adam C."/>
            <person name="Daum C."/>
            <person name="Floudas D."/>
            <person name="Sun H."/>
            <person name="Yadav J.S."/>
            <person name="Pangilinan J."/>
            <person name="Larsson K.H."/>
            <person name="Matsuura K."/>
            <person name="Barry K."/>
            <person name="Labutti K."/>
            <person name="Kuo R."/>
            <person name="Ohm R.A."/>
            <person name="Bhattacharya S.S."/>
            <person name="Shirouzu T."/>
            <person name="Yoshinaga Y."/>
            <person name="Martin F.M."/>
            <person name="Grigoriev I.V."/>
            <person name="Hibbett D.S."/>
        </authorList>
    </citation>
    <scope>NUCLEOTIDE SEQUENCE [LARGE SCALE GENOMIC DNA]</scope>
    <source>
        <strain evidence="11 12">HHB9708</strain>
    </source>
</reference>
<comment type="pathway">
    <text evidence="2 10">Glycolipid biosynthesis; glycosylphosphatidylinositol-anchor biosynthesis.</text>
</comment>
<evidence type="ECO:0000256" key="6">
    <source>
        <dbReference type="ARBA" id="ARBA00022824"/>
    </source>
</evidence>
<evidence type="ECO:0000256" key="9">
    <source>
        <dbReference type="ARBA" id="ARBA00023180"/>
    </source>
</evidence>
<gene>
    <name evidence="11" type="ORF">SISNIDRAFT_546128</name>
</gene>
<evidence type="ECO:0000256" key="3">
    <source>
        <dbReference type="ARBA" id="ARBA00010345"/>
    </source>
</evidence>
<dbReference type="GO" id="GO:0006506">
    <property type="term" value="P:GPI anchor biosynthetic process"/>
    <property type="evidence" value="ECO:0007669"/>
    <property type="project" value="UniProtKB-UniPathway"/>
</dbReference>
<keyword evidence="8 10" id="KW-0472">Membrane</keyword>
<evidence type="ECO:0000256" key="8">
    <source>
        <dbReference type="ARBA" id="ARBA00023136"/>
    </source>
</evidence>
<keyword evidence="5 10" id="KW-0812">Transmembrane</keyword>
<dbReference type="SMART" id="SM00780">
    <property type="entry name" value="PIG-X"/>
    <property type="match status" value="1"/>
</dbReference>
<keyword evidence="6 10" id="KW-0256">Endoplasmic reticulum</keyword>
<protein>
    <recommendedName>
        <fullName evidence="10">Protein PBN1</fullName>
    </recommendedName>
</protein>
<evidence type="ECO:0000256" key="1">
    <source>
        <dbReference type="ARBA" id="ARBA00004389"/>
    </source>
</evidence>
<keyword evidence="7 10" id="KW-1133">Transmembrane helix</keyword>
<dbReference type="UniPathway" id="UPA00196"/>
<comment type="subcellular location">
    <subcellularLocation>
        <location evidence="1 10">Endoplasmic reticulum membrane</location>
        <topology evidence="1 10">Single-pass membrane protein</topology>
    </subcellularLocation>
</comment>
<keyword evidence="4 10" id="KW-0337">GPI-anchor biosynthesis</keyword>
<evidence type="ECO:0000256" key="2">
    <source>
        <dbReference type="ARBA" id="ARBA00004687"/>
    </source>
</evidence>
<comment type="function">
    <text evidence="10">Required for proper folding and/or the stability of a subset of proteins in the endoplasmic reticulum. Component of glycosylphosphatidylinositol-mannosyltransferase 1 which transfers the first of the 4 mannoses in the GPI-anchor precursors during GPI-anchor biosynthesis. Probably acts by stabilizing the mannosyltransferase GPI14.</text>
</comment>
<organism evidence="11 12">
    <name type="scientific">Sistotremastrum niveocremeum HHB9708</name>
    <dbReference type="NCBI Taxonomy" id="1314777"/>
    <lineage>
        <taxon>Eukaryota</taxon>
        <taxon>Fungi</taxon>
        <taxon>Dikarya</taxon>
        <taxon>Basidiomycota</taxon>
        <taxon>Agaricomycotina</taxon>
        <taxon>Agaricomycetes</taxon>
        <taxon>Sistotremastrales</taxon>
        <taxon>Sistotremastraceae</taxon>
        <taxon>Sertulicium</taxon>
        <taxon>Sertulicium niveocremeum</taxon>
    </lineage>
</organism>
<name>A0A165ANB9_9AGAM</name>
<dbReference type="InterPro" id="IPR013233">
    <property type="entry name" value="PIG-X/PBN1"/>
</dbReference>
<keyword evidence="12" id="KW-1185">Reference proteome</keyword>
<evidence type="ECO:0000256" key="4">
    <source>
        <dbReference type="ARBA" id="ARBA00022502"/>
    </source>
</evidence>
<dbReference type="GO" id="GO:0005789">
    <property type="term" value="C:endoplasmic reticulum membrane"/>
    <property type="evidence" value="ECO:0007669"/>
    <property type="project" value="UniProtKB-SubCell"/>
</dbReference>
<keyword evidence="9" id="KW-0325">Glycoprotein</keyword>
<sequence length="206" mass="22880">MTASNVHWQLTAIDCSFTLQPAHGFHRQATFAYQLDVDASNCSVVLDFALAPLAFIDSFELDDLTVFHSITPESDTEAPLMHVEHNGDSNVLVVTDKPSVLNIPLHLRYGRPGASRYDARPIEHLSCSVLCHDKDLTWIASSSSRHFQHNRSKATSDASQRHYVQVPIGHLPDLSFIESLTSFILCLAATALLFVFISHNPIRTLS</sequence>
<dbReference type="Proteomes" id="UP000076722">
    <property type="component" value="Unassembled WGS sequence"/>
</dbReference>